<name>A0A383TUD3_9FLAO</name>
<dbReference type="RefSeq" id="WP_119058680.1">
    <property type="nucleotide sequence ID" value="NZ_UNSC01000001.1"/>
</dbReference>
<gene>
    <name evidence="3" type="ORF">SAMEA104719789_00048</name>
</gene>
<dbReference type="EMBL" id="UNSC01000001">
    <property type="protein sequence ID" value="SZD70957.1"/>
    <property type="molecule type" value="Genomic_DNA"/>
</dbReference>
<dbReference type="Proteomes" id="UP000262142">
    <property type="component" value="Unassembled WGS sequence"/>
</dbReference>
<keyword evidence="4" id="KW-1185">Reference proteome</keyword>
<keyword evidence="1" id="KW-0732">Signal</keyword>
<organism evidence="3 4">
    <name type="scientific">Candidatus Ornithobacterium hominis</name>
    <dbReference type="NCBI Taxonomy" id="2497989"/>
    <lineage>
        <taxon>Bacteria</taxon>
        <taxon>Pseudomonadati</taxon>
        <taxon>Bacteroidota</taxon>
        <taxon>Flavobacteriia</taxon>
        <taxon>Flavobacteriales</taxon>
        <taxon>Weeksellaceae</taxon>
        <taxon>Ornithobacterium</taxon>
    </lineage>
</organism>
<feature type="chain" id="PRO_5016739724" evidence="1">
    <location>
        <begin position="19"/>
        <end position="355"/>
    </location>
</feature>
<evidence type="ECO:0000313" key="4">
    <source>
        <dbReference type="Proteomes" id="UP000262142"/>
    </source>
</evidence>
<dbReference type="NCBIfam" id="TIGR02145">
    <property type="entry name" value="Fib_succ_major"/>
    <property type="match status" value="1"/>
</dbReference>
<accession>A0A383TUD3</accession>
<dbReference type="AlphaFoldDB" id="A0A383TUD3"/>
<protein>
    <submittedName>
        <fullName evidence="3">Fibrobacter succinogenes major paralogous domain</fullName>
    </submittedName>
</protein>
<proteinExistence type="predicted"/>
<dbReference type="OrthoDB" id="9805760at2"/>
<evidence type="ECO:0000256" key="1">
    <source>
        <dbReference type="SAM" id="SignalP"/>
    </source>
</evidence>
<reference evidence="3 4" key="1">
    <citation type="submission" date="2018-09" db="EMBL/GenBank/DDBJ databases">
        <authorList>
            <consortium name="Pathogen Informatics"/>
        </authorList>
    </citation>
    <scope>NUCLEOTIDE SEQUENCE [LARGE SCALE GENOMIC DNA]</scope>
    <source>
        <strain evidence="3 4">OH-22767</strain>
    </source>
</reference>
<evidence type="ECO:0000259" key="2">
    <source>
        <dbReference type="Pfam" id="PF09603"/>
    </source>
</evidence>
<feature type="signal peptide" evidence="1">
    <location>
        <begin position="1"/>
        <end position="18"/>
    </location>
</feature>
<sequence>MKKLLLSFVVLPGALAIAQVGINTEEPKAMLDISAKDNQKGDLRIQDVEEKSTQWLLVWDEKDQKVKRRSLSDLKYDMILDKGKINYIRSKQPAKADDIIKKIKQCAPENIAFDKLFGVDGKHDFVYCATTVTGVTGTNYNRTWLNLNLGAEYADINSPHFDPTVSKTGTDAHEDDRTYGSLYQWQRASDGHEFRDSEATDRLAYDWIGMGELAGKFITNVHGSWVRDDIDRPGRYLYLWGAVGVSDPCPSGYHVPTDQEWEQFHEAVAGDAISGAEANQMMTQNKLPNLAAAGCRDCYEDENINEIQQGIYWASDNSYDRSRVNGLLFHNGGSSPTINTYFTAHGYSVRCIKNN</sequence>
<dbReference type="Pfam" id="PF09603">
    <property type="entry name" value="Fib_succ_major"/>
    <property type="match status" value="1"/>
</dbReference>
<dbReference type="InterPro" id="IPR011871">
    <property type="entry name" value="Fib_succ_major"/>
</dbReference>
<feature type="domain" description="Fibrobacter succinogenes major paralogous" evidence="2">
    <location>
        <begin position="168"/>
        <end position="353"/>
    </location>
</feature>
<evidence type="ECO:0000313" key="3">
    <source>
        <dbReference type="EMBL" id="SZD70957.1"/>
    </source>
</evidence>